<comment type="caution">
    <text evidence="1">The sequence shown here is derived from an EMBL/GenBank/DDBJ whole genome shotgun (WGS) entry which is preliminary data.</text>
</comment>
<protein>
    <submittedName>
        <fullName evidence="1">Uncharacterized protein</fullName>
    </submittedName>
</protein>
<proteinExistence type="predicted"/>
<sequence length="66" mass="7663">MYHEPLLVMKKYFSGMPVSLLNLRCAISFFAKEIRCCLSGTENYLISMEINIVYIEKRTATNILQL</sequence>
<gene>
    <name evidence="1" type="ORF">NQ318_002487</name>
</gene>
<organism evidence="1 2">
    <name type="scientific">Aromia moschata</name>
    <dbReference type="NCBI Taxonomy" id="1265417"/>
    <lineage>
        <taxon>Eukaryota</taxon>
        <taxon>Metazoa</taxon>
        <taxon>Ecdysozoa</taxon>
        <taxon>Arthropoda</taxon>
        <taxon>Hexapoda</taxon>
        <taxon>Insecta</taxon>
        <taxon>Pterygota</taxon>
        <taxon>Neoptera</taxon>
        <taxon>Endopterygota</taxon>
        <taxon>Coleoptera</taxon>
        <taxon>Polyphaga</taxon>
        <taxon>Cucujiformia</taxon>
        <taxon>Chrysomeloidea</taxon>
        <taxon>Cerambycidae</taxon>
        <taxon>Cerambycinae</taxon>
        <taxon>Callichromatini</taxon>
        <taxon>Aromia</taxon>
    </lineage>
</organism>
<name>A0AAV8YA11_9CUCU</name>
<dbReference type="EMBL" id="JAPWTK010000169">
    <property type="protein sequence ID" value="KAJ8947127.1"/>
    <property type="molecule type" value="Genomic_DNA"/>
</dbReference>
<dbReference type="AlphaFoldDB" id="A0AAV8YA11"/>
<evidence type="ECO:0000313" key="1">
    <source>
        <dbReference type="EMBL" id="KAJ8947127.1"/>
    </source>
</evidence>
<dbReference type="Proteomes" id="UP001162162">
    <property type="component" value="Unassembled WGS sequence"/>
</dbReference>
<reference evidence="1" key="1">
    <citation type="journal article" date="2023" name="Insect Mol. Biol.">
        <title>Genome sequencing provides insights into the evolution of gene families encoding plant cell wall-degrading enzymes in longhorned beetles.</title>
        <authorList>
            <person name="Shin N.R."/>
            <person name="Okamura Y."/>
            <person name="Kirsch R."/>
            <person name="Pauchet Y."/>
        </authorList>
    </citation>
    <scope>NUCLEOTIDE SEQUENCE</scope>
    <source>
        <strain evidence="1">AMC_N1</strain>
    </source>
</reference>
<evidence type="ECO:0000313" key="2">
    <source>
        <dbReference type="Proteomes" id="UP001162162"/>
    </source>
</evidence>
<accession>A0AAV8YA11</accession>
<keyword evidence="2" id="KW-1185">Reference proteome</keyword>